<accession>A0ACB7GBD3</accession>
<dbReference type="EMBL" id="CM004401">
    <property type="protein sequence ID" value="KAG8637380.1"/>
    <property type="molecule type" value="Genomic_DNA"/>
</dbReference>
<protein>
    <submittedName>
        <fullName evidence="1">Uncharacterized protein</fullName>
    </submittedName>
</protein>
<evidence type="ECO:0000313" key="2">
    <source>
        <dbReference type="Proteomes" id="UP000091857"/>
    </source>
</evidence>
<proteinExistence type="predicted"/>
<comment type="caution">
    <text evidence="1">The sequence shown here is derived from an EMBL/GenBank/DDBJ whole genome shotgun (WGS) entry which is preliminary data.</text>
</comment>
<keyword evidence="2" id="KW-1185">Reference proteome</keyword>
<name>A0ACB7GBD3_MANES</name>
<evidence type="ECO:0000313" key="1">
    <source>
        <dbReference type="EMBL" id="KAG8637380.1"/>
    </source>
</evidence>
<dbReference type="Proteomes" id="UP000091857">
    <property type="component" value="Chromosome 15"/>
</dbReference>
<sequence>MPVSTWWMVAAAALFVVPQVPCYFIFGDSLADNGNNNFLNTLAKANYSPYGIDFPYGSTGRFTNGRTIVDAIAELMGFQHFIPPFATATGIDRLFGVNYASGSAGIRKETGQHLGERIPFDMQLENHQTTVLELVDIPGTKWAAEWHLSRCLYSYRTSRDYTLSQFSQLPIQQYTQQLLALYDYGARKIALFGLFNKKLKSLVKELNANLTDAKFIYINYYAIGADSSVLNFKDSSIGCCPVSSDGECIENEVPCKNRTEYAFWDSYHPTEAVNKFIATSDAYPFDIRHLVMLHLQIVITVHICLFTYILKIFSMAGRRTKLHLLGIFLLTLASLKQHCVDGESKVPCYFIFGDSLVDSGNNNNLPTLAKVNYLPYGIDFPEGPTGRFCNGRTADNLYKSGARKVALSGIGPIGCTPGAVASSDTNGSLCVDWMNKAINLFNNRLELLVNQLNSELIGAQFIYLNTYGIVSEYIASPASQIKIDGCCKVNVSALHVKIGICTSSGMLFTQVKLQTRSLEDYRI</sequence>
<reference evidence="2" key="1">
    <citation type="journal article" date="2016" name="Nat. Biotechnol.">
        <title>Sequencing wild and cultivated cassava and related species reveals extensive interspecific hybridization and genetic diversity.</title>
        <authorList>
            <person name="Bredeson J.V."/>
            <person name="Lyons J.B."/>
            <person name="Prochnik S.E."/>
            <person name="Wu G.A."/>
            <person name="Ha C.M."/>
            <person name="Edsinger-Gonzales E."/>
            <person name="Grimwood J."/>
            <person name="Schmutz J."/>
            <person name="Rabbi I.Y."/>
            <person name="Egesi C."/>
            <person name="Nauluvula P."/>
            <person name="Lebot V."/>
            <person name="Ndunguru J."/>
            <person name="Mkamilo G."/>
            <person name="Bart R.S."/>
            <person name="Setter T.L."/>
            <person name="Gleadow R.M."/>
            <person name="Kulakow P."/>
            <person name="Ferguson M.E."/>
            <person name="Rounsley S."/>
            <person name="Rokhsar D.S."/>
        </authorList>
    </citation>
    <scope>NUCLEOTIDE SEQUENCE [LARGE SCALE GENOMIC DNA]</scope>
    <source>
        <strain evidence="2">cv. AM560-2</strain>
    </source>
</reference>
<gene>
    <name evidence="1" type="ORF">MANES_15G115701v8</name>
</gene>
<organism evidence="1 2">
    <name type="scientific">Manihot esculenta</name>
    <name type="common">Cassava</name>
    <name type="synonym">Jatropha manihot</name>
    <dbReference type="NCBI Taxonomy" id="3983"/>
    <lineage>
        <taxon>Eukaryota</taxon>
        <taxon>Viridiplantae</taxon>
        <taxon>Streptophyta</taxon>
        <taxon>Embryophyta</taxon>
        <taxon>Tracheophyta</taxon>
        <taxon>Spermatophyta</taxon>
        <taxon>Magnoliopsida</taxon>
        <taxon>eudicotyledons</taxon>
        <taxon>Gunneridae</taxon>
        <taxon>Pentapetalae</taxon>
        <taxon>rosids</taxon>
        <taxon>fabids</taxon>
        <taxon>Malpighiales</taxon>
        <taxon>Euphorbiaceae</taxon>
        <taxon>Crotonoideae</taxon>
        <taxon>Manihoteae</taxon>
        <taxon>Manihot</taxon>
    </lineage>
</organism>